<dbReference type="SUPFAM" id="SSF52402">
    <property type="entry name" value="Adenine nucleotide alpha hydrolases-like"/>
    <property type="match status" value="1"/>
</dbReference>
<dbReference type="AlphaFoldDB" id="A0A0F9AVK0"/>
<feature type="domain" description="Phosphoadenosine phosphosulphate reductase" evidence="1">
    <location>
        <begin position="35"/>
        <end position="185"/>
    </location>
</feature>
<dbReference type="InterPro" id="IPR050128">
    <property type="entry name" value="Sulfate_adenylyltrnsfr_sub2"/>
</dbReference>
<dbReference type="GO" id="GO:0003824">
    <property type="term" value="F:catalytic activity"/>
    <property type="evidence" value="ECO:0007669"/>
    <property type="project" value="InterPro"/>
</dbReference>
<dbReference type="InterPro" id="IPR002500">
    <property type="entry name" value="PAPS_reduct_dom"/>
</dbReference>
<dbReference type="EMBL" id="LAZR01040843">
    <property type="protein sequence ID" value="KKL13470.1"/>
    <property type="molecule type" value="Genomic_DNA"/>
</dbReference>
<dbReference type="PANTHER" id="PTHR43196:SF2">
    <property type="entry name" value="PHOSPHOADENOSINE PHOSPHOSULFATE REDUCTASE"/>
    <property type="match status" value="1"/>
</dbReference>
<dbReference type="Gene3D" id="3.40.50.620">
    <property type="entry name" value="HUPs"/>
    <property type="match status" value="1"/>
</dbReference>
<accession>A0A0F9AVK0</accession>
<sequence>MTPTQPLFPEIDSIEAITKEAVLFVRDNCPNGIEVGFSGGKDSICTAKIMELSGIKYSLVYAFTGIEPPEIVRFIRNHYPQCQIRVPKRTFWRSLTTNVPPSDRLRWCCTLLKKDNHDSVLGIRSEEGSKRANRPRINHWKGRTTYHPILYWKEWQVWDFIAENNLPYPKLYDEGFDRLGCIVCPYHSEKTGKLHALYRKRWPFMFKRFEREIAKLYQKRVSQAKTMAYDSPEAFIQAWYLDDSSRWYAK</sequence>
<evidence type="ECO:0000259" key="1">
    <source>
        <dbReference type="Pfam" id="PF01507"/>
    </source>
</evidence>
<dbReference type="InterPro" id="IPR014729">
    <property type="entry name" value="Rossmann-like_a/b/a_fold"/>
</dbReference>
<organism evidence="2">
    <name type="scientific">marine sediment metagenome</name>
    <dbReference type="NCBI Taxonomy" id="412755"/>
    <lineage>
        <taxon>unclassified sequences</taxon>
        <taxon>metagenomes</taxon>
        <taxon>ecological metagenomes</taxon>
    </lineage>
</organism>
<proteinExistence type="predicted"/>
<reference evidence="2" key="1">
    <citation type="journal article" date="2015" name="Nature">
        <title>Complex archaea that bridge the gap between prokaryotes and eukaryotes.</title>
        <authorList>
            <person name="Spang A."/>
            <person name="Saw J.H."/>
            <person name="Jorgensen S.L."/>
            <person name="Zaremba-Niedzwiedzka K."/>
            <person name="Martijn J."/>
            <person name="Lind A.E."/>
            <person name="van Eijk R."/>
            <person name="Schleper C."/>
            <person name="Guy L."/>
            <person name="Ettema T.J."/>
        </authorList>
    </citation>
    <scope>NUCLEOTIDE SEQUENCE</scope>
</reference>
<evidence type="ECO:0000313" key="2">
    <source>
        <dbReference type="EMBL" id="KKL13470.1"/>
    </source>
</evidence>
<name>A0A0F9AVK0_9ZZZZ</name>
<comment type="caution">
    <text evidence="2">The sequence shown here is derived from an EMBL/GenBank/DDBJ whole genome shotgun (WGS) entry which is preliminary data.</text>
</comment>
<dbReference type="Pfam" id="PF01507">
    <property type="entry name" value="PAPS_reduct"/>
    <property type="match status" value="1"/>
</dbReference>
<protein>
    <recommendedName>
        <fullName evidence="1">Phosphoadenosine phosphosulphate reductase domain-containing protein</fullName>
    </recommendedName>
</protein>
<gene>
    <name evidence="2" type="ORF">LCGC14_2525460</name>
</gene>
<dbReference type="PANTHER" id="PTHR43196">
    <property type="entry name" value="SULFATE ADENYLYLTRANSFERASE SUBUNIT 2"/>
    <property type="match status" value="1"/>
</dbReference>